<dbReference type="InterPro" id="IPR036864">
    <property type="entry name" value="Zn2-C6_fun-type_DNA-bd_sf"/>
</dbReference>
<dbReference type="Gene3D" id="4.10.240.10">
    <property type="entry name" value="Zn(2)-C6 fungal-type DNA-binding domain"/>
    <property type="match status" value="1"/>
</dbReference>
<keyword evidence="4" id="KW-0539">Nucleus</keyword>
<evidence type="ECO:0000259" key="7">
    <source>
        <dbReference type="PROSITE" id="PS50048"/>
    </source>
</evidence>
<protein>
    <recommendedName>
        <fullName evidence="7">Zn(2)-C6 fungal-type domain-containing protein</fullName>
    </recommendedName>
</protein>
<keyword evidence="9" id="KW-1185">Reference proteome</keyword>
<keyword evidence="2" id="KW-0238">DNA-binding</keyword>
<keyword evidence="1" id="KW-0805">Transcription regulation</keyword>
<dbReference type="Proteomes" id="UP001378960">
    <property type="component" value="Unassembled WGS sequence"/>
</dbReference>
<dbReference type="PANTHER" id="PTHR31069">
    <property type="entry name" value="OLEATE-ACTIVATED TRANSCRIPTION FACTOR 1-RELATED"/>
    <property type="match status" value="1"/>
</dbReference>
<evidence type="ECO:0000256" key="2">
    <source>
        <dbReference type="ARBA" id="ARBA00023125"/>
    </source>
</evidence>
<dbReference type="GO" id="GO:0005634">
    <property type="term" value="C:nucleus"/>
    <property type="evidence" value="ECO:0007669"/>
    <property type="project" value="TreeGrafter"/>
</dbReference>
<feature type="coiled-coil region" evidence="5">
    <location>
        <begin position="654"/>
        <end position="681"/>
    </location>
</feature>
<feature type="coiled-coil region" evidence="5">
    <location>
        <begin position="88"/>
        <end position="115"/>
    </location>
</feature>
<dbReference type="InterPro" id="IPR050675">
    <property type="entry name" value="OAF3"/>
</dbReference>
<evidence type="ECO:0000313" key="8">
    <source>
        <dbReference type="EMBL" id="GMM46704.1"/>
    </source>
</evidence>
<dbReference type="GO" id="GO:0008270">
    <property type="term" value="F:zinc ion binding"/>
    <property type="evidence" value="ECO:0007669"/>
    <property type="project" value="InterPro"/>
</dbReference>
<proteinExistence type="predicted"/>
<evidence type="ECO:0000256" key="5">
    <source>
        <dbReference type="SAM" id="Coils"/>
    </source>
</evidence>
<dbReference type="InterPro" id="IPR001138">
    <property type="entry name" value="Zn2Cys6_DnaBD"/>
</dbReference>
<sequence>MPNISSINKNHQKRNRIPLSCSNCRRKKIKCDRSKPICKICQAHGLKNCTFFKINDIMANGNSNSDIDIDIDIGILSKVENGSDIDSIEINTTEIQRLNDKIKYLESQISSLNNYNSNNNIITNNDTNSLNTSSNKTSYVILNLLNKLNVDPSDEIHIYDGILNIPFINQNINNYGPLVPMTAVLKDPFVSLMCKWVVENNKNNFPLFQYTKIPKTFSIQRPISTPSVNSILVSKDSLLKSIYQILPSKMVICLSIERFFNYIYPFAPYLDNQMFINDIERILNINYQKDKLINENVNINDFKITDKNDLAIIGSLLTVIKLSSLTLYSNNGAPILNPSNDECLLINITLSDKIIDYAQLCLDEFCLFKRCSLPVLQCAILLREYQKRNGCDAFADGDSQTYTSLLIQMATMMGLNRDPITNSNNNNNKDIETDDRLSQLKRKIWYGLVAADNYQTTLASYIPQIDNKFFDTKLPKFNVSISNNLNLDIEKITIEMIETKFSIEQKMMSLTKIILDMKENPKIEVIFSKICDLLTELYTRFGSFNNILSRKCFNHYDNIRKISNLIIYINVLTLLQSILMHVLSEYQIKSKIDICHYIHQKILSETMYVFGNILSLVKSSEKFFSSGFDIFLVTVIETFMHKNLGFFISSFIKANVLEIKYNEQNSNKNENENENENNNDNEYNNKMIQLLQYYKNSIVLGIIQKVYIPSLKILSKKYFYAWRMLKVNTFLVKTLKNESHDYSRYKNLFNYFEFLDVEKVWKLIQITNWKNYEINATNQPWFDEWIEEIKHFKPTNENDQLINLDDDLSVSSGNTTSDESNGSTNNTNLDSNNGFNNNNNNINNNTNTLISEDDKKWFARLFAKYAEQNNDYSQNSLLPRRGSFIRIDNNNGNNINNDFNNNINNNNNIPDYDILVNNPTLDNDELFGDALNNFNMENFFKSMDPMGIDIDSLFQ</sequence>
<keyword evidence="3" id="KW-0804">Transcription</keyword>
<reference evidence="8 9" key="1">
    <citation type="journal article" date="2023" name="Elife">
        <title>Identification of key yeast species and microbe-microbe interactions impacting larval growth of Drosophila in the wild.</title>
        <authorList>
            <person name="Mure A."/>
            <person name="Sugiura Y."/>
            <person name="Maeda R."/>
            <person name="Honda K."/>
            <person name="Sakurai N."/>
            <person name="Takahashi Y."/>
            <person name="Watada M."/>
            <person name="Katoh T."/>
            <person name="Gotoh A."/>
            <person name="Gotoh Y."/>
            <person name="Taniguchi I."/>
            <person name="Nakamura K."/>
            <person name="Hayashi T."/>
            <person name="Katayama T."/>
            <person name="Uemura T."/>
            <person name="Hattori Y."/>
        </authorList>
    </citation>
    <scope>NUCLEOTIDE SEQUENCE [LARGE SCALE GENOMIC DNA]</scope>
    <source>
        <strain evidence="8 9">PK-24</strain>
    </source>
</reference>
<dbReference type="AlphaFoldDB" id="A0AAV5R575"/>
<feature type="compositionally biased region" description="Low complexity" evidence="6">
    <location>
        <begin position="820"/>
        <end position="840"/>
    </location>
</feature>
<dbReference type="CDD" id="cd12148">
    <property type="entry name" value="fungal_TF_MHR"/>
    <property type="match status" value="1"/>
</dbReference>
<organism evidence="8 9">
    <name type="scientific">Pichia kluyveri</name>
    <name type="common">Yeast</name>
    <dbReference type="NCBI Taxonomy" id="36015"/>
    <lineage>
        <taxon>Eukaryota</taxon>
        <taxon>Fungi</taxon>
        <taxon>Dikarya</taxon>
        <taxon>Ascomycota</taxon>
        <taxon>Saccharomycotina</taxon>
        <taxon>Pichiomycetes</taxon>
        <taxon>Pichiales</taxon>
        <taxon>Pichiaceae</taxon>
        <taxon>Pichia</taxon>
    </lineage>
</organism>
<evidence type="ECO:0000256" key="1">
    <source>
        <dbReference type="ARBA" id="ARBA00023015"/>
    </source>
</evidence>
<dbReference type="PANTHER" id="PTHR31069:SF12">
    <property type="entry name" value="TRANSCRIPTION FACTOR DOMAIN-CONTAINING PROTEIN"/>
    <property type="match status" value="1"/>
</dbReference>
<dbReference type="GO" id="GO:0000981">
    <property type="term" value="F:DNA-binding transcription factor activity, RNA polymerase II-specific"/>
    <property type="evidence" value="ECO:0007669"/>
    <property type="project" value="InterPro"/>
</dbReference>
<evidence type="ECO:0000256" key="3">
    <source>
        <dbReference type="ARBA" id="ARBA00023163"/>
    </source>
</evidence>
<evidence type="ECO:0000256" key="4">
    <source>
        <dbReference type="ARBA" id="ARBA00023242"/>
    </source>
</evidence>
<dbReference type="PROSITE" id="PS50048">
    <property type="entry name" value="ZN2_CY6_FUNGAL_2"/>
    <property type="match status" value="1"/>
</dbReference>
<dbReference type="SUPFAM" id="SSF57701">
    <property type="entry name" value="Zn2/Cys6 DNA-binding domain"/>
    <property type="match status" value="1"/>
</dbReference>
<dbReference type="PROSITE" id="PS00463">
    <property type="entry name" value="ZN2_CY6_FUNGAL_1"/>
    <property type="match status" value="1"/>
</dbReference>
<dbReference type="SMART" id="SM00066">
    <property type="entry name" value="GAL4"/>
    <property type="match status" value="1"/>
</dbReference>
<feature type="region of interest" description="Disordered" evidence="6">
    <location>
        <begin position="811"/>
        <end position="840"/>
    </location>
</feature>
<dbReference type="GO" id="GO:0000978">
    <property type="term" value="F:RNA polymerase II cis-regulatory region sequence-specific DNA binding"/>
    <property type="evidence" value="ECO:0007669"/>
    <property type="project" value="TreeGrafter"/>
</dbReference>
<evidence type="ECO:0000256" key="6">
    <source>
        <dbReference type="SAM" id="MobiDB-lite"/>
    </source>
</evidence>
<comment type="caution">
    <text evidence="8">The sequence shown here is derived from an EMBL/GenBank/DDBJ whole genome shotgun (WGS) entry which is preliminary data.</text>
</comment>
<dbReference type="EMBL" id="BTGB01000004">
    <property type="protein sequence ID" value="GMM46704.1"/>
    <property type="molecule type" value="Genomic_DNA"/>
</dbReference>
<dbReference type="GO" id="GO:0045944">
    <property type="term" value="P:positive regulation of transcription by RNA polymerase II"/>
    <property type="evidence" value="ECO:0007669"/>
    <property type="project" value="TreeGrafter"/>
</dbReference>
<dbReference type="CDD" id="cd00067">
    <property type="entry name" value="GAL4"/>
    <property type="match status" value="1"/>
</dbReference>
<dbReference type="Pfam" id="PF00172">
    <property type="entry name" value="Zn_clus"/>
    <property type="match status" value="1"/>
</dbReference>
<accession>A0AAV5R575</accession>
<name>A0AAV5R575_PICKL</name>
<keyword evidence="5" id="KW-0175">Coiled coil</keyword>
<gene>
    <name evidence="8" type="ORF">DAPK24_032790</name>
</gene>
<evidence type="ECO:0000313" key="9">
    <source>
        <dbReference type="Proteomes" id="UP001378960"/>
    </source>
</evidence>
<feature type="domain" description="Zn(2)-C6 fungal-type" evidence="7">
    <location>
        <begin position="20"/>
        <end position="51"/>
    </location>
</feature>